<reference evidence="3" key="2">
    <citation type="submission" date="2023-07" db="EMBL/GenBank/DDBJ databases">
        <title>Duganella aceri sp. nov., isolated from tree sap.</title>
        <authorList>
            <person name="Kim I.S."/>
        </authorList>
    </citation>
    <scope>NUCLEOTIDE SEQUENCE [LARGE SCALE GENOMIC DNA]</scope>
    <source>
        <strain evidence="3">SAP-35</strain>
    </source>
</reference>
<accession>A0ABX0FPM0</accession>
<feature type="transmembrane region" description="Helical" evidence="1">
    <location>
        <begin position="20"/>
        <end position="45"/>
    </location>
</feature>
<evidence type="ECO:0000313" key="2">
    <source>
        <dbReference type="EMBL" id="NGZ86400.1"/>
    </source>
</evidence>
<organism evidence="2 3">
    <name type="scientific">Duganella aceris</name>
    <dbReference type="NCBI Taxonomy" id="2703883"/>
    <lineage>
        <taxon>Bacteria</taxon>
        <taxon>Pseudomonadati</taxon>
        <taxon>Pseudomonadota</taxon>
        <taxon>Betaproteobacteria</taxon>
        <taxon>Burkholderiales</taxon>
        <taxon>Oxalobacteraceae</taxon>
        <taxon>Telluria group</taxon>
        <taxon>Duganella</taxon>
    </lineage>
</organism>
<name>A0ABX0FPM0_9BURK</name>
<proteinExistence type="predicted"/>
<keyword evidence="1" id="KW-1133">Transmembrane helix</keyword>
<dbReference type="RefSeq" id="WP_166106250.1">
    <property type="nucleotide sequence ID" value="NZ_JAADJT010000009.1"/>
</dbReference>
<evidence type="ECO:0000313" key="3">
    <source>
        <dbReference type="Proteomes" id="UP000666369"/>
    </source>
</evidence>
<evidence type="ECO:0008006" key="4">
    <source>
        <dbReference type="Google" id="ProtNLM"/>
    </source>
</evidence>
<keyword evidence="1" id="KW-0472">Membrane</keyword>
<reference evidence="2 3" key="1">
    <citation type="submission" date="2020-01" db="EMBL/GenBank/DDBJ databases">
        <authorList>
            <person name="Lee S.D."/>
        </authorList>
    </citation>
    <scope>NUCLEOTIDE SEQUENCE [LARGE SCALE GENOMIC DNA]</scope>
    <source>
        <strain evidence="2 3">SAP-35</strain>
    </source>
</reference>
<gene>
    <name evidence="2" type="ORF">GW587_19335</name>
</gene>
<comment type="caution">
    <text evidence="2">The sequence shown here is derived from an EMBL/GenBank/DDBJ whole genome shotgun (WGS) entry which is preliminary data.</text>
</comment>
<dbReference type="Proteomes" id="UP000666369">
    <property type="component" value="Unassembled WGS sequence"/>
</dbReference>
<protein>
    <recommendedName>
        <fullName evidence="4">DUF2570 domain-containing protein</fullName>
    </recommendedName>
</protein>
<evidence type="ECO:0000256" key="1">
    <source>
        <dbReference type="SAM" id="Phobius"/>
    </source>
</evidence>
<keyword evidence="3" id="KW-1185">Reference proteome</keyword>
<keyword evidence="1" id="KW-0812">Transmembrane</keyword>
<sequence length="135" mass="13519">MSALGDMASAAGGAVTGGLWKVGAIVLAGLLVLTGGSLGGGWWLAAHDRDKAEVALRVEQGTSAALRAGINTQNTAIIALGKEKLKAEARGLAAQQLAAANGKRFDAALAAAAGKRATTCAEAMPIVDQLLKDIK</sequence>
<dbReference type="EMBL" id="JAADJT010000009">
    <property type="protein sequence ID" value="NGZ86400.1"/>
    <property type="molecule type" value="Genomic_DNA"/>
</dbReference>